<keyword evidence="2 5" id="KW-0808">Transferase</keyword>
<keyword evidence="5" id="KW-0479">Metal-binding</keyword>
<evidence type="ECO:0000313" key="7">
    <source>
        <dbReference type="Proteomes" id="UP000761534"/>
    </source>
</evidence>
<gene>
    <name evidence="5" type="primary">COQ3</name>
    <name evidence="6" type="ORF">TRICI_002244</name>
</gene>
<dbReference type="GO" id="GO:0010420">
    <property type="term" value="F:polyprenyldihydroxybenzoate methyltransferase activity"/>
    <property type="evidence" value="ECO:0007669"/>
    <property type="project" value="UniProtKB-UniRule"/>
</dbReference>
<dbReference type="InterPro" id="IPR010233">
    <property type="entry name" value="UbiG_MeTrfase"/>
</dbReference>
<feature type="binding site" evidence="5">
    <location>
        <position position="104"/>
    </location>
    <ligand>
        <name>S-adenosyl-L-methionine</name>
        <dbReference type="ChEBI" id="CHEBI:59789"/>
    </ligand>
</feature>
<protein>
    <recommendedName>
        <fullName evidence="5">Ubiquinone biosynthesis O-methyltransferase, mitochondrial</fullName>
    </recommendedName>
    <alternativeName>
        <fullName evidence="5">3,4-dihydroxy-5-hexaprenylbenzoate methyltransferase</fullName>
    </alternativeName>
    <alternativeName>
        <fullName evidence="5">3-demethylubiquinol 3-O-methyltransferase</fullName>
    </alternativeName>
    <alternativeName>
        <fullName evidence="5">3-demethylubiquinone 3-O-methyltransferase</fullName>
    </alternativeName>
    <alternativeName>
        <fullName evidence="5">3-demethylubiquinone-6 3-O-methyltransferase</fullName>
    </alternativeName>
    <alternativeName>
        <fullName evidence="5">Hexaprenyldihydroxybenzoate methyltransferase</fullName>
    </alternativeName>
    <alternativeName>
        <fullName evidence="5">Polyprenyldihydroxybenzoate methyltransferase</fullName>
        <shortName evidence="5">DHHB methyltransferase</shortName>
        <shortName evidence="5">DHHB-MT</shortName>
        <shortName evidence="5">DHHB-MTase</shortName>
        <ecNumber evidence="5">2.1.1.-</ecNumber>
        <ecNumber evidence="5">2.1.1.114</ecNumber>
        <ecNumber evidence="5">2.1.1.64</ecNumber>
    </alternativeName>
</protein>
<dbReference type="GO" id="GO:0031314">
    <property type="term" value="C:extrinsic component of mitochondrial inner membrane"/>
    <property type="evidence" value="ECO:0007669"/>
    <property type="project" value="UniProtKB-UniRule"/>
</dbReference>
<evidence type="ECO:0000256" key="4">
    <source>
        <dbReference type="ARBA" id="ARBA00022691"/>
    </source>
</evidence>
<dbReference type="EC" id="2.1.1.-" evidence="5"/>
<dbReference type="EC" id="2.1.1.64" evidence="5"/>
<comment type="function">
    <text evidence="5">O-methyltransferase required for two non-consecutive steps during ubiquinone biosynthesis. Catalyzes the 2 O-methylation of 3,4-dihydroxy-5-(all-trans-polyprenyl)benzoic acid into 4-hydroxy-3-methoxy-5-(all-trans-polyprenyl)benzoic acid. Also catalyzes the last step of ubiquinone biosynthesis by mediating methylation of 3-demethylubiquinone into ubiquinone. Also able to mediate the methylation of 3-demethylubiquinol into ubiquinol.</text>
</comment>
<evidence type="ECO:0000256" key="2">
    <source>
        <dbReference type="ARBA" id="ARBA00022679"/>
    </source>
</evidence>
<feature type="binding site" evidence="5">
    <location>
        <position position="127"/>
    </location>
    <ligand>
        <name>S-adenosyl-L-methionine</name>
        <dbReference type="ChEBI" id="CHEBI:59789"/>
    </ligand>
</feature>
<keyword evidence="5" id="KW-0472">Membrane</keyword>
<keyword evidence="3 5" id="KW-0831">Ubiquinone biosynthesis</keyword>
<dbReference type="HAMAP" id="MF_00472">
    <property type="entry name" value="UbiG"/>
    <property type="match status" value="1"/>
</dbReference>
<comment type="caution">
    <text evidence="6">The sequence shown here is derived from an EMBL/GenBank/DDBJ whole genome shotgun (WGS) entry which is preliminary data.</text>
</comment>
<comment type="similarity">
    <text evidence="5">Belongs to the class I-like SAM-binding methyltransferase superfamily. UbiG/COQ3 family.</text>
</comment>
<evidence type="ECO:0000256" key="3">
    <source>
        <dbReference type="ARBA" id="ARBA00022688"/>
    </source>
</evidence>
<evidence type="ECO:0000256" key="5">
    <source>
        <dbReference type="HAMAP-Rule" id="MF_03190"/>
    </source>
</evidence>
<dbReference type="UniPathway" id="UPA00232"/>
<dbReference type="PANTHER" id="PTHR43464:SF19">
    <property type="entry name" value="UBIQUINONE BIOSYNTHESIS O-METHYLTRANSFERASE, MITOCHONDRIAL"/>
    <property type="match status" value="1"/>
</dbReference>
<dbReference type="Pfam" id="PF13489">
    <property type="entry name" value="Methyltransf_23"/>
    <property type="match status" value="1"/>
</dbReference>
<keyword evidence="1 5" id="KW-0489">Methyltransferase</keyword>
<dbReference type="SUPFAM" id="SSF53335">
    <property type="entry name" value="S-adenosyl-L-methionine-dependent methyltransferases"/>
    <property type="match status" value="1"/>
</dbReference>
<dbReference type="Proteomes" id="UP000761534">
    <property type="component" value="Unassembled WGS sequence"/>
</dbReference>
<comment type="subcellular location">
    <subcellularLocation>
        <location evidence="5">Mitochondrion inner membrane</location>
        <topology evidence="5">Peripheral membrane protein</topology>
        <orientation evidence="5">Matrix side</orientation>
    </subcellularLocation>
</comment>
<evidence type="ECO:0000256" key="1">
    <source>
        <dbReference type="ARBA" id="ARBA00022603"/>
    </source>
</evidence>
<dbReference type="EC" id="2.1.1.114" evidence="5"/>
<dbReference type="NCBIfam" id="TIGR01983">
    <property type="entry name" value="UbiG"/>
    <property type="match status" value="1"/>
</dbReference>
<dbReference type="CDD" id="cd02440">
    <property type="entry name" value="AdoMet_MTases"/>
    <property type="match status" value="1"/>
</dbReference>
<reference evidence="6" key="1">
    <citation type="journal article" date="2019" name="G3 (Bethesda)">
        <title>Genome Assemblies of Two Rare Opportunistic Yeast Pathogens: Diutina rugosa (syn. Candida rugosa) and Trichomonascus ciferrii (syn. Candida ciferrii).</title>
        <authorList>
            <person name="Mixao V."/>
            <person name="Saus E."/>
            <person name="Hansen A.P."/>
            <person name="Lass-Florl C."/>
            <person name="Gabaldon T."/>
        </authorList>
    </citation>
    <scope>NUCLEOTIDE SEQUENCE</scope>
    <source>
        <strain evidence="6">CBS 4856</strain>
    </source>
</reference>
<dbReference type="GO" id="GO:0032259">
    <property type="term" value="P:methylation"/>
    <property type="evidence" value="ECO:0007669"/>
    <property type="project" value="UniProtKB-KW"/>
</dbReference>
<feature type="binding site" evidence="5">
    <location>
        <position position="58"/>
    </location>
    <ligand>
        <name>S-adenosyl-L-methionine</name>
        <dbReference type="ChEBI" id="CHEBI:59789"/>
    </ligand>
</feature>
<dbReference type="VEuPathDB" id="FungiDB:TRICI_002244"/>
<sequence>MFARVGVVSRAVRYGRIGFRRWNSSTSASELKHFGELASSWWDVRGPQRILHKMNLLRVDYIQDTLKAHSTGRPGYSLELLPESERQKYLKGGVQQEMSALDVGCGGGIMSESLARLGFVKDVLAIDLSKDVLEVAREHQKQDPAIQDKLEYQLKELKDVEGKFDLITMFEVLEHVTSPPEMLRLAIDRLNPGGWLFLSTINRTPVSWFTTIFMGEDVLRIVPKGTHTWSKYINEHELREWVVEQPDVQPVRSDGCLYIPACGWQLTKDHSIGNYFMAIRKI</sequence>
<keyword evidence="5" id="KW-0496">Mitochondrion</keyword>
<feature type="binding site" evidence="5">
    <location>
        <position position="174"/>
    </location>
    <ligand>
        <name>Mg(2+)</name>
        <dbReference type="ChEBI" id="CHEBI:18420"/>
    </ligand>
</feature>
<dbReference type="GO" id="GO:0046872">
    <property type="term" value="F:metal ion binding"/>
    <property type="evidence" value="ECO:0007669"/>
    <property type="project" value="UniProtKB-KW"/>
</dbReference>
<feature type="binding site" evidence="5">
    <location>
        <position position="175"/>
    </location>
    <ligand>
        <name>Mg(2+)</name>
        <dbReference type="ChEBI" id="CHEBI:18420"/>
    </ligand>
</feature>
<comment type="catalytic activity">
    <reaction evidence="5">
        <text>a 3-demethylubiquinone + S-adenosyl-L-methionine = a ubiquinone + S-adenosyl-L-homocysteine</text>
        <dbReference type="Rhea" id="RHEA:81215"/>
        <dbReference type="Rhea" id="RHEA-COMP:9565"/>
        <dbReference type="Rhea" id="RHEA-COMP:19654"/>
        <dbReference type="ChEBI" id="CHEBI:16389"/>
        <dbReference type="ChEBI" id="CHEBI:57856"/>
        <dbReference type="ChEBI" id="CHEBI:59789"/>
        <dbReference type="ChEBI" id="CHEBI:231825"/>
    </reaction>
</comment>
<comment type="catalytic activity">
    <reaction evidence="5">
        <text>a 3,4-dihydroxy-5-(all-trans-polyprenyl)benzoate + S-adenosyl-L-methionine = a 4-hydroxy-3-methoxy-5-(all-trans-polyprenyl)benzoate + S-adenosyl-L-homocysteine + H(+)</text>
        <dbReference type="Rhea" id="RHEA:44452"/>
        <dbReference type="Rhea" id="RHEA-COMP:10930"/>
        <dbReference type="Rhea" id="RHEA-COMP:10931"/>
        <dbReference type="ChEBI" id="CHEBI:15378"/>
        <dbReference type="ChEBI" id="CHEBI:57856"/>
        <dbReference type="ChEBI" id="CHEBI:59789"/>
        <dbReference type="ChEBI" id="CHEBI:64694"/>
        <dbReference type="ChEBI" id="CHEBI:84443"/>
        <dbReference type="EC" id="2.1.1.114"/>
    </reaction>
</comment>
<dbReference type="Gene3D" id="3.40.50.150">
    <property type="entry name" value="Vaccinia Virus protein VP39"/>
    <property type="match status" value="1"/>
</dbReference>
<dbReference type="PANTHER" id="PTHR43464">
    <property type="entry name" value="METHYLTRANSFERASE"/>
    <property type="match status" value="1"/>
</dbReference>
<comment type="pathway">
    <text evidence="5">Cofactor biosynthesis; ubiquinone biosynthesis.</text>
</comment>
<dbReference type="GO" id="GO:0061542">
    <property type="term" value="F:3-demethylubiquinol 3-O-methyltransferase activity"/>
    <property type="evidence" value="ECO:0007669"/>
    <property type="project" value="UniProtKB-UniRule"/>
</dbReference>
<accession>A0A642V779</accession>
<comment type="cofactor">
    <cofactor evidence="5">
        <name>Mg(2+)</name>
        <dbReference type="ChEBI" id="CHEBI:18420"/>
    </cofactor>
</comment>
<evidence type="ECO:0000313" key="6">
    <source>
        <dbReference type="EMBL" id="KAA8915599.1"/>
    </source>
</evidence>
<dbReference type="AlphaFoldDB" id="A0A642V779"/>
<name>A0A642V779_9ASCO</name>
<organism evidence="6 7">
    <name type="scientific">Trichomonascus ciferrii</name>
    <dbReference type="NCBI Taxonomy" id="44093"/>
    <lineage>
        <taxon>Eukaryota</taxon>
        <taxon>Fungi</taxon>
        <taxon>Dikarya</taxon>
        <taxon>Ascomycota</taxon>
        <taxon>Saccharomycotina</taxon>
        <taxon>Dipodascomycetes</taxon>
        <taxon>Dipodascales</taxon>
        <taxon>Trichomonascaceae</taxon>
        <taxon>Trichomonascus</taxon>
        <taxon>Trichomonascus ciferrii complex</taxon>
    </lineage>
</organism>
<dbReference type="EMBL" id="SWFS01000155">
    <property type="protein sequence ID" value="KAA8915599.1"/>
    <property type="molecule type" value="Genomic_DNA"/>
</dbReference>
<keyword evidence="7" id="KW-1185">Reference proteome</keyword>
<feature type="binding site" evidence="5">
    <location>
        <position position="170"/>
    </location>
    <ligand>
        <name>S-adenosyl-L-methionine</name>
        <dbReference type="ChEBI" id="CHEBI:59789"/>
    </ligand>
</feature>
<dbReference type="OrthoDB" id="3265906at2759"/>
<proteinExistence type="inferred from homology"/>
<keyword evidence="5" id="KW-0999">Mitochondrion inner membrane</keyword>
<feature type="binding site" evidence="5">
    <location>
        <position position="171"/>
    </location>
    <ligand>
        <name>Mg(2+)</name>
        <dbReference type="ChEBI" id="CHEBI:18420"/>
    </ligand>
</feature>
<comment type="subunit">
    <text evidence="5">Component of a multi-subunit COQ enzyme complex, composed of at least COQ3, COQ4, COQ5, COQ6, COQ7 and COQ9.</text>
</comment>
<comment type="catalytic activity">
    <reaction evidence="5">
        <text>a 3-demethylubiquinol + S-adenosyl-L-methionine = a ubiquinol + S-adenosyl-L-homocysteine + H(+)</text>
        <dbReference type="Rhea" id="RHEA:44380"/>
        <dbReference type="Rhea" id="RHEA-COMP:9566"/>
        <dbReference type="Rhea" id="RHEA-COMP:10914"/>
        <dbReference type="ChEBI" id="CHEBI:15378"/>
        <dbReference type="ChEBI" id="CHEBI:17976"/>
        <dbReference type="ChEBI" id="CHEBI:57856"/>
        <dbReference type="ChEBI" id="CHEBI:59789"/>
        <dbReference type="ChEBI" id="CHEBI:84422"/>
        <dbReference type="EC" id="2.1.1.64"/>
    </reaction>
</comment>
<dbReference type="InterPro" id="IPR029063">
    <property type="entry name" value="SAM-dependent_MTases_sf"/>
</dbReference>
<keyword evidence="5" id="KW-0460">Magnesium</keyword>
<keyword evidence="4 5" id="KW-0949">S-adenosyl-L-methionine</keyword>